<comment type="caution">
    <text evidence="5">The sequence shown here is derived from an EMBL/GenBank/DDBJ whole genome shotgun (WGS) entry which is preliminary data.</text>
</comment>
<dbReference type="AlphaFoldDB" id="A0A501WUI0"/>
<dbReference type="EMBL" id="VFRR01000024">
    <property type="protein sequence ID" value="TPE49506.1"/>
    <property type="molecule type" value="Genomic_DNA"/>
</dbReference>
<dbReference type="Proteomes" id="UP000315901">
    <property type="component" value="Unassembled WGS sequence"/>
</dbReference>
<reference evidence="5 6" key="1">
    <citation type="submission" date="2019-06" db="EMBL/GenBank/DDBJ databases">
        <title>A novel bacterium of genus Marinomonas, isolated from coastal sand.</title>
        <authorList>
            <person name="Huang H."/>
            <person name="Mo K."/>
            <person name="Hu Y."/>
        </authorList>
    </citation>
    <scope>NUCLEOTIDE SEQUENCE [LARGE SCALE GENOMIC DNA]</scope>
    <source>
        <strain evidence="5 6">HB171799</strain>
    </source>
</reference>
<dbReference type="SMART" id="SM00062">
    <property type="entry name" value="PBPb"/>
    <property type="match status" value="1"/>
</dbReference>
<evidence type="ECO:0000256" key="1">
    <source>
        <dbReference type="ARBA" id="ARBA00010333"/>
    </source>
</evidence>
<evidence type="ECO:0000313" key="5">
    <source>
        <dbReference type="EMBL" id="TPE49506.1"/>
    </source>
</evidence>
<keyword evidence="6" id="KW-1185">Reference proteome</keyword>
<dbReference type="InterPro" id="IPR001638">
    <property type="entry name" value="Solute-binding_3/MltF_N"/>
</dbReference>
<feature type="domain" description="Solute-binding protein family 3/N-terminal" evidence="4">
    <location>
        <begin position="41"/>
        <end position="270"/>
    </location>
</feature>
<evidence type="ECO:0000256" key="3">
    <source>
        <dbReference type="SAM" id="SignalP"/>
    </source>
</evidence>
<accession>A0A501WUI0</accession>
<gene>
    <name evidence="5" type="ORF">FJM67_11745</name>
</gene>
<sequence length="276" mass="30176">MLKKVFSKACLVGAMTASALFAGQAAAESEPLWQDVQDRGSLRCGAAVAPPYVIRDPKTGEYSGIYVDLCREFAEQHLGVKAEFMDTTWDNIIAGLQAGKWDISLALNRKPKRAMAISFSISPMYGEVSFVYNNQNSKVPSGTSNLADFDKKGITLAVMSGTVQDQAVSDVIKNAKILRLPAVDETRLALLSRRADVLVDMADTNRIFAASNKEWAQTVYPQPALLKQGIANGLRKGVSWSDVEAFNIYLEEKIAKGDVERLVEMYTEQAIANASK</sequence>
<protein>
    <submittedName>
        <fullName evidence="5">Transporter substrate-binding domain-containing protein</fullName>
    </submittedName>
</protein>
<keyword evidence="2 3" id="KW-0732">Signal</keyword>
<dbReference type="Pfam" id="PF00497">
    <property type="entry name" value="SBP_bac_3"/>
    <property type="match status" value="1"/>
</dbReference>
<feature type="chain" id="PRO_5021327466" evidence="3">
    <location>
        <begin position="28"/>
        <end position="276"/>
    </location>
</feature>
<feature type="signal peptide" evidence="3">
    <location>
        <begin position="1"/>
        <end position="27"/>
    </location>
</feature>
<dbReference type="PANTHER" id="PTHR35936:SF17">
    <property type="entry name" value="ARGININE-BINDING EXTRACELLULAR PROTEIN ARTP"/>
    <property type="match status" value="1"/>
</dbReference>
<dbReference type="OrthoDB" id="7708309at2"/>
<dbReference type="SUPFAM" id="SSF53850">
    <property type="entry name" value="Periplasmic binding protein-like II"/>
    <property type="match status" value="1"/>
</dbReference>
<dbReference type="PANTHER" id="PTHR35936">
    <property type="entry name" value="MEMBRANE-BOUND LYTIC MUREIN TRANSGLYCOSYLASE F"/>
    <property type="match status" value="1"/>
</dbReference>
<evidence type="ECO:0000256" key="2">
    <source>
        <dbReference type="ARBA" id="ARBA00022729"/>
    </source>
</evidence>
<organism evidence="5 6">
    <name type="scientific">Maribrevibacterium harenarium</name>
    <dbReference type="NCBI Taxonomy" id="2589817"/>
    <lineage>
        <taxon>Bacteria</taxon>
        <taxon>Pseudomonadati</taxon>
        <taxon>Pseudomonadota</taxon>
        <taxon>Gammaproteobacteria</taxon>
        <taxon>Oceanospirillales</taxon>
        <taxon>Oceanospirillaceae</taxon>
        <taxon>Maribrevibacterium</taxon>
    </lineage>
</organism>
<evidence type="ECO:0000313" key="6">
    <source>
        <dbReference type="Proteomes" id="UP000315901"/>
    </source>
</evidence>
<evidence type="ECO:0000259" key="4">
    <source>
        <dbReference type="SMART" id="SM00062"/>
    </source>
</evidence>
<comment type="similarity">
    <text evidence="1">Belongs to the bacterial solute-binding protein 3 family.</text>
</comment>
<name>A0A501WUI0_9GAMM</name>
<dbReference type="Gene3D" id="3.40.190.10">
    <property type="entry name" value="Periplasmic binding protein-like II"/>
    <property type="match status" value="2"/>
</dbReference>
<proteinExistence type="inferred from homology"/>